<dbReference type="RefSeq" id="WP_050724851.1">
    <property type="nucleotide sequence ID" value="NZ_CP012332.1"/>
</dbReference>
<keyword evidence="4" id="KW-1185">Reference proteome</keyword>
<dbReference type="KEGG" id="vin:AKJ08_0787"/>
<gene>
    <name evidence="3" type="ORF">AKJ08_0787</name>
</gene>
<dbReference type="STRING" id="1391653.AKJ08_0787"/>
<evidence type="ECO:0000313" key="4">
    <source>
        <dbReference type="Proteomes" id="UP000055590"/>
    </source>
</evidence>
<reference evidence="3 4" key="1">
    <citation type="submission" date="2015-08" db="EMBL/GenBank/DDBJ databases">
        <authorList>
            <person name="Babu N.S."/>
            <person name="Beckwith C.J."/>
            <person name="Beseler K.G."/>
            <person name="Brison A."/>
            <person name="Carone J.V."/>
            <person name="Caskin T.P."/>
            <person name="Diamond M."/>
            <person name="Durham M.E."/>
            <person name="Foxe J.M."/>
            <person name="Go M."/>
            <person name="Henderson B.A."/>
            <person name="Jones I.B."/>
            <person name="McGettigan J.A."/>
            <person name="Micheletti S.J."/>
            <person name="Nasrallah M.E."/>
            <person name="Ortiz D."/>
            <person name="Piller C.R."/>
            <person name="Privatt S.R."/>
            <person name="Schneider S.L."/>
            <person name="Sharp S."/>
            <person name="Smith T.C."/>
            <person name="Stanton J.D."/>
            <person name="Ullery H.E."/>
            <person name="Wilson R.J."/>
            <person name="Serrano M.G."/>
            <person name="Buck G."/>
            <person name="Lee V."/>
            <person name="Wang Y."/>
            <person name="Carvalho R."/>
            <person name="Voegtly L."/>
            <person name="Shi R."/>
            <person name="Duckworth R."/>
            <person name="Johnson A."/>
            <person name="Loviza R."/>
            <person name="Walstead R."/>
            <person name="Shah Z."/>
            <person name="Kiflezghi M."/>
            <person name="Wade K."/>
            <person name="Ball S.L."/>
            <person name="Bradley K.W."/>
            <person name="Asai D.J."/>
            <person name="Bowman C.A."/>
            <person name="Russell D.A."/>
            <person name="Pope W.H."/>
            <person name="Jacobs-Sera D."/>
            <person name="Hendrix R.W."/>
            <person name="Hatfull G.F."/>
        </authorList>
    </citation>
    <scope>NUCLEOTIDE SEQUENCE [LARGE SCALE GENOMIC DNA]</scope>
    <source>
        <strain evidence="3 4">DSM 27710</strain>
    </source>
</reference>
<evidence type="ECO:0000256" key="1">
    <source>
        <dbReference type="SAM" id="MobiDB-lite"/>
    </source>
</evidence>
<organism evidence="3 4">
    <name type="scientific">Vulgatibacter incomptus</name>
    <dbReference type="NCBI Taxonomy" id="1391653"/>
    <lineage>
        <taxon>Bacteria</taxon>
        <taxon>Pseudomonadati</taxon>
        <taxon>Myxococcota</taxon>
        <taxon>Myxococcia</taxon>
        <taxon>Myxococcales</taxon>
        <taxon>Cystobacterineae</taxon>
        <taxon>Vulgatibacteraceae</taxon>
        <taxon>Vulgatibacter</taxon>
    </lineage>
</organism>
<name>A0A0K1PA56_9BACT</name>
<feature type="region of interest" description="Disordered" evidence="1">
    <location>
        <begin position="26"/>
        <end position="45"/>
    </location>
</feature>
<sequence>MRLIPAALALALFSGCLVAQPYEEERPEDPFANDPPRILSRRPSTSVIRTQGGCQPLRLEIPTIRDLDPDDQLEVRWFINYEEPGNQKPDRTKIIPAGFRLQEGIRSPAGDEYALKLNLYRGKVVVVEAVVSDGFDPDTEEAPAWRAVRKGKDFDQASWTIYVEDVAECLQ</sequence>
<keyword evidence="2" id="KW-0732">Signal</keyword>
<feature type="signal peptide" evidence="2">
    <location>
        <begin position="1"/>
        <end position="19"/>
    </location>
</feature>
<dbReference type="AlphaFoldDB" id="A0A0K1PA56"/>
<evidence type="ECO:0000256" key="2">
    <source>
        <dbReference type="SAM" id="SignalP"/>
    </source>
</evidence>
<dbReference type="EMBL" id="CP012332">
    <property type="protein sequence ID" value="AKU90400.1"/>
    <property type="molecule type" value="Genomic_DNA"/>
</dbReference>
<protein>
    <recommendedName>
        <fullName evidence="5">Lipoprotein</fullName>
    </recommendedName>
</protein>
<evidence type="ECO:0008006" key="5">
    <source>
        <dbReference type="Google" id="ProtNLM"/>
    </source>
</evidence>
<feature type="chain" id="PRO_5005465527" description="Lipoprotein" evidence="2">
    <location>
        <begin position="20"/>
        <end position="171"/>
    </location>
</feature>
<dbReference type="Proteomes" id="UP000055590">
    <property type="component" value="Chromosome"/>
</dbReference>
<evidence type="ECO:0000313" key="3">
    <source>
        <dbReference type="EMBL" id="AKU90400.1"/>
    </source>
</evidence>
<accession>A0A0K1PA56</accession>
<proteinExistence type="predicted"/>
<dbReference type="PROSITE" id="PS51257">
    <property type="entry name" value="PROKAR_LIPOPROTEIN"/>
    <property type="match status" value="1"/>
</dbReference>